<dbReference type="EMBL" id="KQ242572">
    <property type="protein sequence ID" value="KNC78041.1"/>
    <property type="molecule type" value="Genomic_DNA"/>
</dbReference>
<protein>
    <submittedName>
        <fullName evidence="2">Uncharacterized protein</fullName>
    </submittedName>
</protein>
<evidence type="ECO:0000313" key="3">
    <source>
        <dbReference type="Proteomes" id="UP000054560"/>
    </source>
</evidence>
<keyword evidence="1" id="KW-0732">Signal</keyword>
<dbReference type="AlphaFoldDB" id="A0A0L0FNJ1"/>
<evidence type="ECO:0000256" key="1">
    <source>
        <dbReference type="SAM" id="SignalP"/>
    </source>
</evidence>
<dbReference type="RefSeq" id="XP_014151943.1">
    <property type="nucleotide sequence ID" value="XM_014296468.1"/>
</dbReference>
<proteinExistence type="predicted"/>
<reference evidence="2 3" key="1">
    <citation type="submission" date="2011-02" db="EMBL/GenBank/DDBJ databases">
        <title>The Genome Sequence of Sphaeroforma arctica JP610.</title>
        <authorList>
            <consortium name="The Broad Institute Genome Sequencing Platform"/>
            <person name="Russ C."/>
            <person name="Cuomo C."/>
            <person name="Young S.K."/>
            <person name="Zeng Q."/>
            <person name="Gargeya S."/>
            <person name="Alvarado L."/>
            <person name="Berlin A."/>
            <person name="Chapman S.B."/>
            <person name="Chen Z."/>
            <person name="Freedman E."/>
            <person name="Gellesch M."/>
            <person name="Goldberg J."/>
            <person name="Griggs A."/>
            <person name="Gujja S."/>
            <person name="Heilman E."/>
            <person name="Heiman D."/>
            <person name="Howarth C."/>
            <person name="Mehta T."/>
            <person name="Neiman D."/>
            <person name="Pearson M."/>
            <person name="Roberts A."/>
            <person name="Saif S."/>
            <person name="Shea T."/>
            <person name="Shenoy N."/>
            <person name="Sisk P."/>
            <person name="Stolte C."/>
            <person name="Sykes S."/>
            <person name="White J."/>
            <person name="Yandava C."/>
            <person name="Burger G."/>
            <person name="Gray M.W."/>
            <person name="Holland P.W.H."/>
            <person name="King N."/>
            <person name="Lang F.B.F."/>
            <person name="Roger A.J."/>
            <person name="Ruiz-Trillo I."/>
            <person name="Haas B."/>
            <person name="Nusbaum C."/>
            <person name="Birren B."/>
        </authorList>
    </citation>
    <scope>NUCLEOTIDE SEQUENCE [LARGE SCALE GENOMIC DNA]</scope>
    <source>
        <strain evidence="2 3">JP610</strain>
    </source>
</reference>
<dbReference type="GeneID" id="25910020"/>
<dbReference type="Proteomes" id="UP000054560">
    <property type="component" value="Unassembled WGS sequence"/>
</dbReference>
<accession>A0A0L0FNJ1</accession>
<keyword evidence="3" id="KW-1185">Reference proteome</keyword>
<organism evidence="2 3">
    <name type="scientific">Sphaeroforma arctica JP610</name>
    <dbReference type="NCBI Taxonomy" id="667725"/>
    <lineage>
        <taxon>Eukaryota</taxon>
        <taxon>Ichthyosporea</taxon>
        <taxon>Ichthyophonida</taxon>
        <taxon>Sphaeroforma</taxon>
    </lineage>
</organism>
<feature type="signal peptide" evidence="1">
    <location>
        <begin position="1"/>
        <end position="27"/>
    </location>
</feature>
<sequence>MIMFGFNLKALLLLLVSLACLLSVVRANEEDVHVEDSSDDTEDTYDAIIPEGSIYEAINAGDHV</sequence>
<feature type="non-terminal residue" evidence="2">
    <location>
        <position position="64"/>
    </location>
</feature>
<name>A0A0L0FNJ1_9EUKA</name>
<gene>
    <name evidence="2" type="ORF">SARC_09516</name>
</gene>
<evidence type="ECO:0000313" key="2">
    <source>
        <dbReference type="EMBL" id="KNC78041.1"/>
    </source>
</evidence>
<feature type="chain" id="PRO_5005538787" evidence="1">
    <location>
        <begin position="28"/>
        <end position="64"/>
    </location>
</feature>